<keyword evidence="4" id="KW-1185">Reference proteome</keyword>
<gene>
    <name evidence="3" type="ORF">SAMN05216252_12354</name>
</gene>
<feature type="signal peptide" evidence="2">
    <location>
        <begin position="1"/>
        <end position="25"/>
    </location>
</feature>
<dbReference type="EMBL" id="FZOF01000023">
    <property type="protein sequence ID" value="SNT39129.1"/>
    <property type="molecule type" value="Genomic_DNA"/>
</dbReference>
<dbReference type="RefSeq" id="WP_089227483.1">
    <property type="nucleotide sequence ID" value="NZ_FZOF01000023.1"/>
</dbReference>
<accession>A0A239MBF3</accession>
<evidence type="ECO:0000256" key="2">
    <source>
        <dbReference type="SAM" id="SignalP"/>
    </source>
</evidence>
<protein>
    <submittedName>
        <fullName evidence="3">Uncharacterized protein</fullName>
    </submittedName>
</protein>
<name>A0A239MBF3_9ACTN</name>
<reference evidence="3 4" key="1">
    <citation type="submission" date="2017-06" db="EMBL/GenBank/DDBJ databases">
        <authorList>
            <person name="Kim H.J."/>
            <person name="Triplett B.A."/>
        </authorList>
    </citation>
    <scope>NUCLEOTIDE SEQUENCE [LARGE SCALE GENOMIC DNA]</scope>
    <source>
        <strain evidence="3 4">CGMCC 4.1858</strain>
    </source>
</reference>
<dbReference type="Proteomes" id="UP000198280">
    <property type="component" value="Unassembled WGS sequence"/>
</dbReference>
<sequence>MRHRTTVVAVATVVTLLGLAGPATADGGGTPAPAAAPTGDGAKGLCKRAGKIDARIDRALKRLNGPVTRRGSIERLEKRVANARAAGHDEIETYLGDRLTFRKSLLPTLEKRRTDLARVRSWCDSHDNGAAS</sequence>
<feature type="chain" id="PRO_5012647435" evidence="2">
    <location>
        <begin position="26"/>
        <end position="132"/>
    </location>
</feature>
<feature type="compositionally biased region" description="Low complexity" evidence="1">
    <location>
        <begin position="22"/>
        <end position="40"/>
    </location>
</feature>
<evidence type="ECO:0000256" key="1">
    <source>
        <dbReference type="SAM" id="MobiDB-lite"/>
    </source>
</evidence>
<proteinExistence type="predicted"/>
<feature type="region of interest" description="Disordered" evidence="1">
    <location>
        <begin position="22"/>
        <end position="42"/>
    </location>
</feature>
<evidence type="ECO:0000313" key="4">
    <source>
        <dbReference type="Proteomes" id="UP000198280"/>
    </source>
</evidence>
<evidence type="ECO:0000313" key="3">
    <source>
        <dbReference type="EMBL" id="SNT39129.1"/>
    </source>
</evidence>
<dbReference type="OrthoDB" id="3872804at2"/>
<organism evidence="3 4">
    <name type="scientific">Actinacidiphila glaucinigra</name>
    <dbReference type="NCBI Taxonomy" id="235986"/>
    <lineage>
        <taxon>Bacteria</taxon>
        <taxon>Bacillati</taxon>
        <taxon>Actinomycetota</taxon>
        <taxon>Actinomycetes</taxon>
        <taxon>Kitasatosporales</taxon>
        <taxon>Streptomycetaceae</taxon>
        <taxon>Actinacidiphila</taxon>
    </lineage>
</organism>
<dbReference type="AlphaFoldDB" id="A0A239MBF3"/>
<keyword evidence="2" id="KW-0732">Signal</keyword>